<dbReference type="GO" id="GO:0042742">
    <property type="term" value="P:defense response to bacterium"/>
    <property type="evidence" value="ECO:0007669"/>
    <property type="project" value="UniProtKB-KW"/>
</dbReference>
<dbReference type="InterPro" id="IPR002196">
    <property type="entry name" value="Glyco_hydro_24"/>
</dbReference>
<dbReference type="GO" id="GO:0031640">
    <property type="term" value="P:killing of cells of another organism"/>
    <property type="evidence" value="ECO:0007669"/>
    <property type="project" value="UniProtKB-KW"/>
</dbReference>
<keyword evidence="5" id="KW-1035">Host cytoplasm</keyword>
<dbReference type="InterPro" id="IPR023346">
    <property type="entry name" value="Lysozyme-like_dom_sf"/>
</dbReference>
<dbReference type="HAMAP" id="MF_04110">
    <property type="entry name" value="ENDOLYSIN_T4"/>
    <property type="match status" value="1"/>
</dbReference>
<dbReference type="InterPro" id="IPR034690">
    <property type="entry name" value="Endolysin_T4_type"/>
</dbReference>
<accession>A0A0B7IW46</accession>
<dbReference type="GO" id="GO:0016998">
    <property type="term" value="P:cell wall macromolecule catabolic process"/>
    <property type="evidence" value="ECO:0007669"/>
    <property type="project" value="InterPro"/>
</dbReference>
<evidence type="ECO:0000256" key="5">
    <source>
        <dbReference type="ARBA" id="ARBA00023200"/>
    </source>
</evidence>
<name>A0A0B7IW46_9FLAO</name>
<evidence type="ECO:0000256" key="6">
    <source>
        <dbReference type="ARBA" id="ARBA00023295"/>
    </source>
</evidence>
<dbReference type="EMBL" id="CDOL01000275">
    <property type="protein sequence ID" value="CEN54307.1"/>
    <property type="molecule type" value="Genomic_DNA"/>
</dbReference>
<keyword evidence="4 7" id="KW-0378">Hydrolase</keyword>
<dbReference type="PANTHER" id="PTHR38107">
    <property type="match status" value="1"/>
</dbReference>
<keyword evidence="2 7" id="KW-0929">Antimicrobial</keyword>
<dbReference type="EC" id="3.2.1.17" evidence="7"/>
<dbReference type="Pfam" id="PF00959">
    <property type="entry name" value="Phage_lysozyme"/>
    <property type="match status" value="1"/>
</dbReference>
<sequence length="154" mass="17329">MKTSQQGIDLIKKWEGFRSAPYLDAAKVPTIGYGTTFYPNGKKVSMSDKPITEQEAEAYLRAVIAQFEQVVNRLVSSKINQNQFDALVSFVYNVGAGNFQKSTLLKLINENPNHPDIGNWFLKYNKASGRELKGLTNRRNDEATLYGVKKKPLP</sequence>
<dbReference type="CDD" id="cd00737">
    <property type="entry name" value="lyz_endolysin_autolysin"/>
    <property type="match status" value="1"/>
</dbReference>
<dbReference type="SUPFAM" id="SSF53955">
    <property type="entry name" value="Lysozyme-like"/>
    <property type="match status" value="1"/>
</dbReference>
<evidence type="ECO:0000256" key="3">
    <source>
        <dbReference type="ARBA" id="ARBA00022638"/>
    </source>
</evidence>
<evidence type="ECO:0000313" key="8">
    <source>
        <dbReference type="EMBL" id="CEN54307.1"/>
    </source>
</evidence>
<organism evidence="8 9">
    <name type="scientific">Capnocytophaga canis</name>
    <dbReference type="NCBI Taxonomy" id="1848903"/>
    <lineage>
        <taxon>Bacteria</taxon>
        <taxon>Pseudomonadati</taxon>
        <taxon>Bacteroidota</taxon>
        <taxon>Flavobacteriia</taxon>
        <taxon>Flavobacteriales</taxon>
        <taxon>Flavobacteriaceae</taxon>
        <taxon>Capnocytophaga</taxon>
    </lineage>
</organism>
<comment type="similarity">
    <text evidence="7">Belongs to the glycosyl hydrolase 24 family.</text>
</comment>
<dbReference type="RefSeq" id="WP_042009820.1">
    <property type="nucleotide sequence ID" value="NZ_CDOL01000275.1"/>
</dbReference>
<keyword evidence="6 7" id="KW-0326">Glycosidase</keyword>
<dbReference type="InterPro" id="IPR023347">
    <property type="entry name" value="Lysozyme_dom_sf"/>
</dbReference>
<dbReference type="GO" id="GO:0009253">
    <property type="term" value="P:peptidoglycan catabolic process"/>
    <property type="evidence" value="ECO:0007669"/>
    <property type="project" value="InterPro"/>
</dbReference>
<dbReference type="Gene3D" id="1.10.530.40">
    <property type="match status" value="1"/>
</dbReference>
<protein>
    <recommendedName>
        <fullName evidence="7">Lysozyme</fullName>
        <ecNumber evidence="7">3.2.1.17</ecNumber>
    </recommendedName>
</protein>
<evidence type="ECO:0000256" key="1">
    <source>
        <dbReference type="ARBA" id="ARBA00000632"/>
    </source>
</evidence>
<evidence type="ECO:0000313" key="9">
    <source>
        <dbReference type="Proteomes" id="UP000038200"/>
    </source>
</evidence>
<gene>
    <name evidence="8" type="ORF">CCAND93_820006</name>
</gene>
<evidence type="ECO:0000256" key="4">
    <source>
        <dbReference type="ARBA" id="ARBA00022801"/>
    </source>
</evidence>
<dbReference type="InterPro" id="IPR051018">
    <property type="entry name" value="Bacteriophage_GH24"/>
</dbReference>
<dbReference type="PANTHER" id="PTHR38107:SF3">
    <property type="entry name" value="LYSOZYME RRRD-RELATED"/>
    <property type="match status" value="1"/>
</dbReference>
<dbReference type="InterPro" id="IPR033907">
    <property type="entry name" value="Endolysin_autolysin"/>
</dbReference>
<dbReference type="AlphaFoldDB" id="A0A0B7IW46"/>
<reference evidence="8 9" key="1">
    <citation type="submission" date="2015-01" db="EMBL/GenBank/DDBJ databases">
        <authorList>
            <person name="Xiang T."/>
            <person name="Song Y."/>
            <person name="Huang L."/>
            <person name="Wang B."/>
            <person name="Wu P."/>
        </authorList>
    </citation>
    <scope>NUCLEOTIDE SEQUENCE [LARGE SCALE GENOMIC DNA]</scope>
    <source>
        <strain evidence="8 9">CcD93</strain>
    </source>
</reference>
<comment type="catalytic activity">
    <reaction evidence="1 7">
        <text>Hydrolysis of (1-&gt;4)-beta-linkages between N-acetylmuramic acid and N-acetyl-D-glucosamine residues in a peptidoglycan and between N-acetyl-D-glucosamine residues in chitodextrins.</text>
        <dbReference type="EC" id="3.2.1.17"/>
    </reaction>
</comment>
<evidence type="ECO:0000256" key="2">
    <source>
        <dbReference type="ARBA" id="ARBA00022529"/>
    </source>
</evidence>
<dbReference type="GO" id="GO:0003796">
    <property type="term" value="F:lysozyme activity"/>
    <property type="evidence" value="ECO:0007669"/>
    <property type="project" value="UniProtKB-EC"/>
</dbReference>
<evidence type="ECO:0000256" key="7">
    <source>
        <dbReference type="RuleBase" id="RU003788"/>
    </source>
</evidence>
<dbReference type="OrthoDB" id="5327667at2"/>
<dbReference type="Proteomes" id="UP000038200">
    <property type="component" value="Unassembled WGS sequence"/>
</dbReference>
<proteinExistence type="inferred from homology"/>
<keyword evidence="3 7" id="KW-0081">Bacteriolytic enzyme</keyword>